<dbReference type="RefSeq" id="WP_180848471.1">
    <property type="nucleotide sequence ID" value="NZ_CP047418.1"/>
</dbReference>
<dbReference type="KEGG" id="lsw:GTO87_05915"/>
<dbReference type="EMBL" id="CP047418">
    <property type="protein sequence ID" value="QLL78177.1"/>
    <property type="molecule type" value="Genomic_DNA"/>
</dbReference>
<organism evidence="1 2">
    <name type="scientific">Ligilactobacillus saerimneri</name>
    <dbReference type="NCBI Taxonomy" id="228229"/>
    <lineage>
        <taxon>Bacteria</taxon>
        <taxon>Bacillati</taxon>
        <taxon>Bacillota</taxon>
        <taxon>Bacilli</taxon>
        <taxon>Lactobacillales</taxon>
        <taxon>Lactobacillaceae</taxon>
        <taxon>Ligilactobacillus</taxon>
    </lineage>
</organism>
<evidence type="ECO:0000313" key="1">
    <source>
        <dbReference type="EMBL" id="QLL78177.1"/>
    </source>
</evidence>
<name>A0A7H9ELM7_9LACO</name>
<proteinExistence type="predicted"/>
<gene>
    <name evidence="1" type="ORF">GTO87_05915</name>
</gene>
<sequence length="69" mass="8077">MIFTAEQRLRMYLGELLDNNDPNQITESTPQELVDKILSDYENTLEVIDEVERLGIDMTELRKEYGIDV</sequence>
<reference evidence="1 2" key="1">
    <citation type="submission" date="2020-01" db="EMBL/GenBank/DDBJ databases">
        <title>Complete and circular genome sequences of six lactobacillus isolates from horses.</title>
        <authorList>
            <person name="Hassan H.M."/>
        </authorList>
    </citation>
    <scope>NUCLEOTIDE SEQUENCE [LARGE SCALE GENOMIC DNA]</scope>
    <source>
        <strain evidence="1 2">1A</strain>
    </source>
</reference>
<dbReference type="AlphaFoldDB" id="A0A7H9ELM7"/>
<evidence type="ECO:0000313" key="2">
    <source>
        <dbReference type="Proteomes" id="UP000510886"/>
    </source>
</evidence>
<dbReference type="Proteomes" id="UP000510886">
    <property type="component" value="Chromosome"/>
</dbReference>
<protein>
    <submittedName>
        <fullName evidence="1">Uncharacterized protein</fullName>
    </submittedName>
</protein>
<accession>A0A7H9ELM7</accession>